<dbReference type="InterPro" id="IPR029058">
    <property type="entry name" value="AB_hydrolase_fold"/>
</dbReference>
<evidence type="ECO:0000313" key="5">
    <source>
        <dbReference type="Proteomes" id="UP000325466"/>
    </source>
</evidence>
<gene>
    <name evidence="4" type="ORF">RAJCM14343_0002</name>
</gene>
<comment type="similarity">
    <text evidence="1">Belongs to the 'GDXG' lipolytic enzyme family.</text>
</comment>
<dbReference type="GO" id="GO:0016787">
    <property type="term" value="F:hydrolase activity"/>
    <property type="evidence" value="ECO:0007669"/>
    <property type="project" value="UniProtKB-KW"/>
</dbReference>
<dbReference type="RefSeq" id="WP_029546890.1">
    <property type="nucleotide sequence ID" value="NZ_BAAAYP010000026.1"/>
</dbReference>
<comment type="caution">
    <text evidence="4">The sequence shown here is derived from an EMBL/GenBank/DDBJ whole genome shotgun (WGS) entry which is preliminary data.</text>
</comment>
<evidence type="ECO:0000256" key="2">
    <source>
        <dbReference type="ARBA" id="ARBA00022801"/>
    </source>
</evidence>
<dbReference type="InterPro" id="IPR013094">
    <property type="entry name" value="AB_hydrolase_3"/>
</dbReference>
<dbReference type="PANTHER" id="PTHR48081:SF30">
    <property type="entry name" value="ACETYL-HYDROLASE LIPR-RELATED"/>
    <property type="match status" value="1"/>
</dbReference>
<dbReference type="EMBL" id="BLAH01000001">
    <property type="protein sequence ID" value="GES34762.1"/>
    <property type="molecule type" value="Genomic_DNA"/>
</dbReference>
<protein>
    <submittedName>
        <fullName evidence="4">6-hexanolactone hydrolase</fullName>
    </submittedName>
</protein>
<keyword evidence="2 4" id="KW-0378">Hydrolase</keyword>
<dbReference type="SUPFAM" id="SSF53474">
    <property type="entry name" value="alpha/beta-Hydrolases"/>
    <property type="match status" value="1"/>
</dbReference>
<dbReference type="PANTHER" id="PTHR48081">
    <property type="entry name" value="AB HYDROLASE SUPERFAMILY PROTEIN C4A8.06C"/>
    <property type="match status" value="1"/>
</dbReference>
<sequence>MTNDVRTDALRDLYGSWAKRAADNPDMDLATMRDIYEEAHLLATEPEDVTYREVDADGVSAMWIVPAGAPDNAAIIYTHGGGCSVMSMHSHRKLAGHLAKAAGVKVLNVDYRRAPEHPYPTQLDEAQKVYRWLLAQGIEPTRIATAGDSAGGNLATTLVLALRDAGERLPAAIVAFSPWYDLEHRGTTLETNASTDALIDRAVVEMMAQMFLGENGSPTDPLTNPLYADTAGLPPMYLTAGGYETLRDNAERFTDLARGAGVDVTLEITPEMQHVFQFMAGRSPEADASIAAAGAFVRRHLDL</sequence>
<evidence type="ECO:0000313" key="4">
    <source>
        <dbReference type="EMBL" id="GES34762.1"/>
    </source>
</evidence>
<accession>A0ABQ0YE25</accession>
<organism evidence="4 5">
    <name type="scientific">Rhodococcus aetherivorans</name>
    <dbReference type="NCBI Taxonomy" id="191292"/>
    <lineage>
        <taxon>Bacteria</taxon>
        <taxon>Bacillati</taxon>
        <taxon>Actinomycetota</taxon>
        <taxon>Actinomycetes</taxon>
        <taxon>Mycobacteriales</taxon>
        <taxon>Nocardiaceae</taxon>
        <taxon>Rhodococcus</taxon>
    </lineage>
</organism>
<evidence type="ECO:0000259" key="3">
    <source>
        <dbReference type="Pfam" id="PF07859"/>
    </source>
</evidence>
<dbReference type="InterPro" id="IPR050300">
    <property type="entry name" value="GDXG_lipolytic_enzyme"/>
</dbReference>
<dbReference type="Pfam" id="PF07859">
    <property type="entry name" value="Abhydrolase_3"/>
    <property type="match status" value="1"/>
</dbReference>
<dbReference type="Proteomes" id="UP000325466">
    <property type="component" value="Unassembled WGS sequence"/>
</dbReference>
<evidence type="ECO:0000256" key="1">
    <source>
        <dbReference type="ARBA" id="ARBA00010515"/>
    </source>
</evidence>
<reference evidence="4 5" key="1">
    <citation type="journal article" date="2018" name="Biodegradation">
        <title>1,4-Dioxane degradation characteristics of Rhodococcus aetherivorans JCM 14343.</title>
        <authorList>
            <person name="Inoue D."/>
            <person name="Tsunoda T."/>
            <person name="Yamamoto N."/>
            <person name="Ike M."/>
            <person name="Sei K."/>
        </authorList>
    </citation>
    <scope>NUCLEOTIDE SEQUENCE [LARGE SCALE GENOMIC DNA]</scope>
    <source>
        <strain evidence="4 5">JCM 14343</strain>
    </source>
</reference>
<name>A0ABQ0YE25_9NOCA</name>
<feature type="domain" description="Alpha/beta hydrolase fold-3" evidence="3">
    <location>
        <begin position="75"/>
        <end position="277"/>
    </location>
</feature>
<dbReference type="Gene3D" id="3.40.50.1820">
    <property type="entry name" value="alpha/beta hydrolase"/>
    <property type="match status" value="1"/>
</dbReference>
<proteinExistence type="inferred from homology"/>
<keyword evidence="5" id="KW-1185">Reference proteome</keyword>